<evidence type="ECO:0000256" key="7">
    <source>
        <dbReference type="ARBA" id="ARBA00023136"/>
    </source>
</evidence>
<feature type="compositionally biased region" description="Basic and acidic residues" evidence="8">
    <location>
        <begin position="491"/>
        <end position="501"/>
    </location>
</feature>
<evidence type="ECO:0000256" key="9">
    <source>
        <dbReference type="SAM" id="Phobius"/>
    </source>
</evidence>
<sequence>DQRSISYSQMGFFLSLTVSLLFISSSHSNPIPLERAAPWPPEDRGILEQNAPEITQLSVSDKLTCDNSGADRCLLFPIGCVPGVNCTDRLEMRRVQSGSNTGNIIISLNLHVSRTAHMLVAVPMPNLSNPNSTFLVGCSIDDAVAVVAKPDVDGVTEQLRLDWLRLVAVRATSDDLECIVSAEPGFIDLPQGDIAVFAGDLEPEEEIGQSARISGSLDDGSEEEGEGEKSRERIHVESSIHKISPPLILERTTQSLEHSESTEPILVSVEDQAEPILTSVEDQRPPTTQMPEKTTVAISSKANKLRLKMLHSSENSSNERAHRHSSAERTHSTHASVHDESTSTTTTTTSTEAPTEAPEVKEVTESTTETPSTQTPEQSTTTTEAVKEEDSSTTVHSPHHTTHHHEQHQKEQTHHSHERATVDKEHHSVRMEPVTTTTTERPKTFEDDKELLRITRGHTTRRGTKRGEDCNLLFWMFKHLVYELTREAAQDTIGRRPSEHSHSHHSHDHSHSHEHRADDDEEKEEKKEKHTSNHRSLLHLTISSSIHRVNGLSSSSSSPFLLTMFALKLIAALLAAASPVLTLDCTNGRQCVYMDACNKELKEGCPLAYSYKLEGDILSIELAGYQPAGTGRYLAIGFNEEQKMSNARVTECSAIGAEKKPSVKLSWNRDTGTVNLRIDDEEAHTLILQNFRKDIISDPISKYENGMIYCSWKQKVGPYTNDKVFQVKAGVKYHHLVAYGSTNDNPPKLNKHDTAQYTIYESFLPSVLKCDEGRTCVYMDDCDGELKKGCPLAYSYKLDGEILSIELAGYQLSDTGRYLAIGFNEEKRMSNARVTECSSLGTEPLSVKLSWNKDGGTANVRIDGEKDFRDKIITDPVVSYENGMIYCSWKQNVGPFDNPKVFQVQEGVKYQHLVSYGNTAVDALTKHDDAEYTMADYFIGGPDTGKGLNCGDGRTCVYMSECKDTFDAKCPLAYSFKLDGDILSMELIGYQKSGTKRYLAVGFSEQSGMAGSKVTECSAIGDETVPTVKLSYNNYDPVNVRIDDEPNFRAQIISNAFTKYEDGIIYCSWKQNVKGLTGNDKVFQHKAGLKYHHICAYGPTAEDGSGLLEHENADSPLFADFENPDDPGEVSGDGLNCDGGRTCVYMKSCKGVLGTKCGLAYSFKLDGDILSMELAGYQQAGTNRYLAIGFNDKEGMGEAKVTECSAIGAETAPSVKLSYNTPGDLSVNIRLDDEANIHKSIISGDEGRYTDGMIYCKWNQNVSGIDGNDKVFKYTTGVTYQHICAYGPTAQDGSGLDHHDEYDSPMKTDFKGTDVTGDTTNTKLLKAHGSLMMIAWLICVPTAAVFARFLRSHWPTKKPFGLALWFHVHRTCNILACLVLIAGFVCVFIETNWQWRGVGSKSWVATHSTVGIIACVLAWMQPFISLLRCDPQNPRRPVFNWIHRLIGVTAFLLAVTAVAIAANNFSIWTDHLTYLIISFVPLGSVIVLFIIMTILDAKVRVNDANIVKIHAIRFTLVCIAIAVAAAAAISLVVMLILS</sequence>
<feature type="transmembrane region" description="Helical" evidence="9">
    <location>
        <begin position="1331"/>
        <end position="1350"/>
    </location>
</feature>
<dbReference type="PROSITE" id="PS50939">
    <property type="entry name" value="CYTOCHROME_B561"/>
    <property type="match status" value="1"/>
</dbReference>
<feature type="compositionally biased region" description="Basic and acidic residues" evidence="8">
    <location>
        <begin position="440"/>
        <end position="449"/>
    </location>
</feature>
<dbReference type="PROSITE" id="PS50836">
    <property type="entry name" value="DOMON"/>
    <property type="match status" value="4"/>
</dbReference>
<keyword evidence="5" id="KW-0249">Electron transport</keyword>
<accession>A0A8R1YEM6</accession>
<gene>
    <name evidence="11" type="primary">WBGene00108149</name>
</gene>
<evidence type="ECO:0000256" key="3">
    <source>
        <dbReference type="ARBA" id="ARBA00022692"/>
    </source>
</evidence>
<evidence type="ECO:0000256" key="1">
    <source>
        <dbReference type="ARBA" id="ARBA00004370"/>
    </source>
</evidence>
<keyword evidence="3 9" id="KW-0812">Transmembrane</keyword>
<feature type="compositionally biased region" description="Low complexity" evidence="8">
    <location>
        <begin position="365"/>
        <end position="384"/>
    </location>
</feature>
<feature type="transmembrane region" description="Helical" evidence="9">
    <location>
        <begin position="1371"/>
        <end position="1390"/>
    </location>
</feature>
<keyword evidence="2" id="KW-0813">Transport</keyword>
<feature type="region of interest" description="Disordered" evidence="8">
    <location>
        <begin position="491"/>
        <end position="534"/>
    </location>
</feature>
<dbReference type="CDD" id="cd08760">
    <property type="entry name" value="Cyt_b561_FRRS1_like"/>
    <property type="match status" value="1"/>
</dbReference>
<dbReference type="OrthoDB" id="5813822at2759"/>
<feature type="compositionally biased region" description="Basic residues" evidence="8">
    <location>
        <begin position="397"/>
        <end position="407"/>
    </location>
</feature>
<feature type="region of interest" description="Disordered" evidence="8">
    <location>
        <begin position="312"/>
        <end position="449"/>
    </location>
</feature>
<evidence type="ECO:0000256" key="2">
    <source>
        <dbReference type="ARBA" id="ARBA00022448"/>
    </source>
</evidence>
<dbReference type="EnsemblMetazoa" id="PPA18595.1">
    <property type="protein sequence ID" value="PPA18595.1"/>
    <property type="gene ID" value="WBGene00108149"/>
</dbReference>
<feature type="transmembrane region" description="Helical" evidence="9">
    <location>
        <begin position="1516"/>
        <end position="1537"/>
    </location>
</feature>
<evidence type="ECO:0000256" key="8">
    <source>
        <dbReference type="SAM" id="MobiDB-lite"/>
    </source>
</evidence>
<dbReference type="PANTHER" id="PTHR23130:SF171">
    <property type="entry name" value="OS01G0895300 PROTEIN"/>
    <property type="match status" value="1"/>
</dbReference>
<protein>
    <submittedName>
        <fullName evidence="11">Uncharacterized protein</fullName>
    </submittedName>
</protein>
<dbReference type="InterPro" id="IPR006593">
    <property type="entry name" value="Cyt_b561/ferric_Rdtase_TM"/>
</dbReference>
<dbReference type="InterPro" id="IPR005018">
    <property type="entry name" value="DOMON_domain"/>
</dbReference>
<evidence type="ECO:0000256" key="5">
    <source>
        <dbReference type="ARBA" id="ARBA00022982"/>
    </source>
</evidence>
<name>A0A2A6CZ48_PRIPA</name>
<feature type="compositionally biased region" description="Basic and acidic residues" evidence="8">
    <location>
        <begin position="317"/>
        <end position="341"/>
    </location>
</feature>
<keyword evidence="12" id="KW-1185">Reference proteome</keyword>
<proteinExistence type="predicted"/>
<dbReference type="GO" id="GO:0016020">
    <property type="term" value="C:membrane"/>
    <property type="evidence" value="ECO:0000318"/>
    <property type="project" value="GO_Central"/>
</dbReference>
<reference evidence="12" key="1">
    <citation type="journal article" date="2008" name="Nat. Genet.">
        <title>The Pristionchus pacificus genome provides a unique perspective on nematode lifestyle and parasitism.</title>
        <authorList>
            <person name="Dieterich C."/>
            <person name="Clifton S.W."/>
            <person name="Schuster L.N."/>
            <person name="Chinwalla A."/>
            <person name="Delehaunty K."/>
            <person name="Dinkelacker I."/>
            <person name="Fulton L."/>
            <person name="Fulton R."/>
            <person name="Godfrey J."/>
            <person name="Minx P."/>
            <person name="Mitreva M."/>
            <person name="Roeseler W."/>
            <person name="Tian H."/>
            <person name="Witte H."/>
            <person name="Yang S.P."/>
            <person name="Wilson R.K."/>
            <person name="Sommer R.J."/>
        </authorList>
    </citation>
    <scope>NUCLEOTIDE SEQUENCE [LARGE SCALE GENOMIC DNA]</scope>
    <source>
        <strain evidence="12">PS312</strain>
    </source>
</reference>
<feature type="compositionally biased region" description="Low complexity" evidence="8">
    <location>
        <begin position="342"/>
        <end position="357"/>
    </location>
</feature>
<dbReference type="Pfam" id="PF03351">
    <property type="entry name" value="DOMON"/>
    <property type="match status" value="4"/>
</dbReference>
<organism evidence="11 12">
    <name type="scientific">Pristionchus pacificus</name>
    <name type="common">Parasitic nematode worm</name>
    <dbReference type="NCBI Taxonomy" id="54126"/>
    <lineage>
        <taxon>Eukaryota</taxon>
        <taxon>Metazoa</taxon>
        <taxon>Ecdysozoa</taxon>
        <taxon>Nematoda</taxon>
        <taxon>Chromadorea</taxon>
        <taxon>Rhabditida</taxon>
        <taxon>Rhabditina</taxon>
        <taxon>Diplogasteromorpha</taxon>
        <taxon>Diplogasteroidea</taxon>
        <taxon>Neodiplogasteridae</taxon>
        <taxon>Pristionchus</taxon>
    </lineage>
</organism>
<evidence type="ECO:0000256" key="4">
    <source>
        <dbReference type="ARBA" id="ARBA00022729"/>
    </source>
</evidence>
<feature type="compositionally biased region" description="Basic and acidic residues" evidence="8">
    <location>
        <begin position="408"/>
        <end position="430"/>
    </location>
</feature>
<dbReference type="Gene3D" id="1.20.120.1770">
    <property type="match status" value="1"/>
</dbReference>
<evidence type="ECO:0000256" key="10">
    <source>
        <dbReference type="SAM" id="SignalP"/>
    </source>
</evidence>
<feature type="transmembrane region" description="Helical" evidence="9">
    <location>
        <begin position="1474"/>
        <end position="1495"/>
    </location>
</feature>
<evidence type="ECO:0000256" key="6">
    <source>
        <dbReference type="ARBA" id="ARBA00022989"/>
    </source>
</evidence>
<keyword evidence="7 9" id="KW-0472">Membrane</keyword>
<evidence type="ECO:0000313" key="11">
    <source>
        <dbReference type="EnsemblMetazoa" id="PPA18595.1"/>
    </source>
</evidence>
<dbReference type="SMART" id="SM00665">
    <property type="entry name" value="B561"/>
    <property type="match status" value="1"/>
</dbReference>
<feature type="compositionally biased region" description="Basic and acidic residues" evidence="8">
    <location>
        <begin position="509"/>
        <end position="531"/>
    </location>
</feature>
<feature type="region of interest" description="Disordered" evidence="8">
    <location>
        <begin position="207"/>
        <end position="235"/>
    </location>
</feature>
<feature type="transmembrane region" description="Helical" evidence="9">
    <location>
        <begin position="1441"/>
        <end position="1462"/>
    </location>
</feature>
<comment type="subcellular location">
    <subcellularLocation>
        <location evidence="1">Membrane</location>
    </subcellularLocation>
</comment>
<evidence type="ECO:0000313" key="12">
    <source>
        <dbReference type="Proteomes" id="UP000005239"/>
    </source>
</evidence>
<feature type="chain" id="PRO_5043960605" evidence="10">
    <location>
        <begin position="29"/>
        <end position="1538"/>
    </location>
</feature>
<reference evidence="11" key="2">
    <citation type="submission" date="2022-06" db="UniProtKB">
        <authorList>
            <consortium name="EnsemblMetazoa"/>
        </authorList>
    </citation>
    <scope>IDENTIFICATION</scope>
    <source>
        <strain evidence="11">PS312</strain>
    </source>
</reference>
<dbReference type="PANTHER" id="PTHR23130">
    <property type="entry name" value="CYTOCHROME B561 AND DOMON DOMAIN-CONTAINING PROTEIN"/>
    <property type="match status" value="1"/>
</dbReference>
<dbReference type="Pfam" id="PF03188">
    <property type="entry name" value="Cytochrom_B561"/>
    <property type="match status" value="1"/>
</dbReference>
<feature type="transmembrane region" description="Helical" evidence="9">
    <location>
        <begin position="1402"/>
        <end position="1420"/>
    </location>
</feature>
<dbReference type="Proteomes" id="UP000005239">
    <property type="component" value="Unassembled WGS sequence"/>
</dbReference>
<feature type="signal peptide" evidence="10">
    <location>
        <begin position="1"/>
        <end position="28"/>
    </location>
</feature>
<accession>A0A2A6CZ48</accession>
<keyword evidence="6 9" id="KW-1133">Transmembrane helix</keyword>
<keyword evidence="4 10" id="KW-0732">Signal</keyword>